<keyword evidence="1 2" id="KW-0456">Lyase</keyword>
<evidence type="ECO:0000313" key="6">
    <source>
        <dbReference type="Proteomes" id="UP000184356"/>
    </source>
</evidence>
<dbReference type="PIRSF" id="PIRSF001365">
    <property type="entry name" value="DHDPS"/>
    <property type="match status" value="1"/>
</dbReference>
<proteinExistence type="inferred from homology"/>
<gene>
    <name evidence="5" type="ORF">ASPSYDRAFT_153897</name>
</gene>
<evidence type="ECO:0000256" key="3">
    <source>
        <dbReference type="PIRSR" id="PIRSR001365-1"/>
    </source>
</evidence>
<evidence type="ECO:0000256" key="4">
    <source>
        <dbReference type="PIRSR" id="PIRSR001365-2"/>
    </source>
</evidence>
<feature type="binding site" evidence="4">
    <location>
        <position position="224"/>
    </location>
    <ligand>
        <name>pyruvate</name>
        <dbReference type="ChEBI" id="CHEBI:15361"/>
    </ligand>
</feature>
<evidence type="ECO:0000256" key="1">
    <source>
        <dbReference type="ARBA" id="ARBA00023239"/>
    </source>
</evidence>
<accession>A0A1L9TDF2</accession>
<organism evidence="5 6">
    <name type="scientific">Aspergillus sydowii CBS 593.65</name>
    <dbReference type="NCBI Taxonomy" id="1036612"/>
    <lineage>
        <taxon>Eukaryota</taxon>
        <taxon>Fungi</taxon>
        <taxon>Dikarya</taxon>
        <taxon>Ascomycota</taxon>
        <taxon>Pezizomycotina</taxon>
        <taxon>Eurotiomycetes</taxon>
        <taxon>Eurotiomycetidae</taxon>
        <taxon>Eurotiales</taxon>
        <taxon>Aspergillaceae</taxon>
        <taxon>Aspergillus</taxon>
        <taxon>Aspergillus subgen. Nidulantes</taxon>
    </lineage>
</organism>
<dbReference type="SMART" id="SM01130">
    <property type="entry name" value="DHDPS"/>
    <property type="match status" value="1"/>
</dbReference>
<dbReference type="RefSeq" id="XP_040701119.1">
    <property type="nucleotide sequence ID" value="XM_040842329.1"/>
</dbReference>
<dbReference type="AlphaFoldDB" id="A0A1L9TDF2"/>
<evidence type="ECO:0000313" key="5">
    <source>
        <dbReference type="EMBL" id="OJJ57313.1"/>
    </source>
</evidence>
<dbReference type="EMBL" id="KV878588">
    <property type="protein sequence ID" value="OJJ57313.1"/>
    <property type="molecule type" value="Genomic_DNA"/>
</dbReference>
<dbReference type="VEuPathDB" id="FungiDB:ASPSYDRAFT_153897"/>
<dbReference type="OrthoDB" id="191315at2759"/>
<dbReference type="SUPFAM" id="SSF51569">
    <property type="entry name" value="Aldolase"/>
    <property type="match status" value="1"/>
</dbReference>
<protein>
    <recommendedName>
        <fullName evidence="7">Dihydrodipicolinate synthase</fullName>
    </recommendedName>
</protein>
<name>A0A1L9TDF2_9EURO</name>
<keyword evidence="6" id="KW-1185">Reference proteome</keyword>
<evidence type="ECO:0008006" key="7">
    <source>
        <dbReference type="Google" id="ProtNLM"/>
    </source>
</evidence>
<feature type="active site" description="Schiff-base intermediate with substrate" evidence="3">
    <location>
        <position position="181"/>
    </location>
</feature>
<reference evidence="6" key="1">
    <citation type="journal article" date="2017" name="Genome Biol.">
        <title>Comparative genomics reveals high biological diversity and specific adaptations in the industrially and medically important fungal genus Aspergillus.</title>
        <authorList>
            <person name="de Vries R.P."/>
            <person name="Riley R."/>
            <person name="Wiebenga A."/>
            <person name="Aguilar-Osorio G."/>
            <person name="Amillis S."/>
            <person name="Uchima C.A."/>
            <person name="Anderluh G."/>
            <person name="Asadollahi M."/>
            <person name="Askin M."/>
            <person name="Barry K."/>
            <person name="Battaglia E."/>
            <person name="Bayram O."/>
            <person name="Benocci T."/>
            <person name="Braus-Stromeyer S.A."/>
            <person name="Caldana C."/>
            <person name="Canovas D."/>
            <person name="Cerqueira G.C."/>
            <person name="Chen F."/>
            <person name="Chen W."/>
            <person name="Choi C."/>
            <person name="Clum A."/>
            <person name="Dos Santos R.A."/>
            <person name="Damasio A.R."/>
            <person name="Diallinas G."/>
            <person name="Emri T."/>
            <person name="Fekete E."/>
            <person name="Flipphi M."/>
            <person name="Freyberg S."/>
            <person name="Gallo A."/>
            <person name="Gournas C."/>
            <person name="Habgood R."/>
            <person name="Hainaut M."/>
            <person name="Harispe M.L."/>
            <person name="Henrissat B."/>
            <person name="Hilden K.S."/>
            <person name="Hope R."/>
            <person name="Hossain A."/>
            <person name="Karabika E."/>
            <person name="Karaffa L."/>
            <person name="Karanyi Z."/>
            <person name="Krasevec N."/>
            <person name="Kuo A."/>
            <person name="Kusch H."/>
            <person name="LaButti K."/>
            <person name="Lagendijk E.L."/>
            <person name="Lapidus A."/>
            <person name="Levasseur A."/>
            <person name="Lindquist E."/>
            <person name="Lipzen A."/>
            <person name="Logrieco A.F."/>
            <person name="MacCabe A."/>
            <person name="Maekelae M.R."/>
            <person name="Malavazi I."/>
            <person name="Melin P."/>
            <person name="Meyer V."/>
            <person name="Mielnichuk N."/>
            <person name="Miskei M."/>
            <person name="Molnar A.P."/>
            <person name="Mule G."/>
            <person name="Ngan C.Y."/>
            <person name="Orejas M."/>
            <person name="Orosz E."/>
            <person name="Ouedraogo J.P."/>
            <person name="Overkamp K.M."/>
            <person name="Park H.-S."/>
            <person name="Perrone G."/>
            <person name="Piumi F."/>
            <person name="Punt P.J."/>
            <person name="Ram A.F."/>
            <person name="Ramon A."/>
            <person name="Rauscher S."/>
            <person name="Record E."/>
            <person name="Riano-Pachon D.M."/>
            <person name="Robert V."/>
            <person name="Roehrig J."/>
            <person name="Ruller R."/>
            <person name="Salamov A."/>
            <person name="Salih N.S."/>
            <person name="Samson R.A."/>
            <person name="Sandor E."/>
            <person name="Sanguinetti M."/>
            <person name="Schuetze T."/>
            <person name="Sepcic K."/>
            <person name="Shelest E."/>
            <person name="Sherlock G."/>
            <person name="Sophianopoulou V."/>
            <person name="Squina F.M."/>
            <person name="Sun H."/>
            <person name="Susca A."/>
            <person name="Todd R.B."/>
            <person name="Tsang A."/>
            <person name="Unkles S.E."/>
            <person name="van de Wiele N."/>
            <person name="van Rossen-Uffink D."/>
            <person name="Oliveira J.V."/>
            <person name="Vesth T.C."/>
            <person name="Visser J."/>
            <person name="Yu J.-H."/>
            <person name="Zhou M."/>
            <person name="Andersen M.R."/>
            <person name="Archer D.B."/>
            <person name="Baker S.E."/>
            <person name="Benoit I."/>
            <person name="Brakhage A.A."/>
            <person name="Braus G.H."/>
            <person name="Fischer R."/>
            <person name="Frisvad J.C."/>
            <person name="Goldman G.H."/>
            <person name="Houbraken J."/>
            <person name="Oakley B."/>
            <person name="Pocsi I."/>
            <person name="Scazzocchio C."/>
            <person name="Seiboth B."/>
            <person name="vanKuyk P.A."/>
            <person name="Wortman J."/>
            <person name="Dyer P.S."/>
            <person name="Grigoriev I.V."/>
        </authorList>
    </citation>
    <scope>NUCLEOTIDE SEQUENCE [LARGE SCALE GENOMIC DNA]</scope>
    <source>
        <strain evidence="6">CBS 593.65</strain>
    </source>
</reference>
<dbReference type="CDD" id="cd00408">
    <property type="entry name" value="DHDPS-like"/>
    <property type="match status" value="1"/>
</dbReference>
<sequence>MSESGHPDGNINPQFDVYAASVTFFNEDASLDLISTLAHVQRMAEAGIAGVVIQGSYGDAPHPSHSERMALVRAARTHCKKIGHRDIQLIVGCAGPSVQSTLAHITEARDSGADFALVLPPTAWTAAMNVPLLQGFFCDIAAKSSLPLLIYNFPGVTSRIDVSCDAIIRIARSVPSITGLKSPCTSGGRLPRLSATLWPLSSTALSAKCDFFADALLSDSRGVISMLANIAPKIVVQLLSLYRAGDLERAQTLQAKIAHANSALSKVGVVGVKAVIAHYFGYGSAPAQRPLGYTEMEGLGYGVLKLFEEVIKLERNI</sequence>
<dbReference type="InterPro" id="IPR013785">
    <property type="entry name" value="Aldolase_TIM"/>
</dbReference>
<dbReference type="PANTHER" id="PTHR12128">
    <property type="entry name" value="DIHYDRODIPICOLINATE SYNTHASE"/>
    <property type="match status" value="1"/>
</dbReference>
<feature type="active site" description="Proton donor/acceptor" evidence="3">
    <location>
        <position position="151"/>
    </location>
</feature>
<comment type="similarity">
    <text evidence="2">Belongs to the DapA family.</text>
</comment>
<dbReference type="STRING" id="1036612.A0A1L9TDF2"/>
<dbReference type="InterPro" id="IPR002220">
    <property type="entry name" value="DapA-like"/>
</dbReference>
<evidence type="ECO:0000256" key="2">
    <source>
        <dbReference type="PIRNR" id="PIRNR001365"/>
    </source>
</evidence>
<dbReference type="Pfam" id="PF00701">
    <property type="entry name" value="DHDPS"/>
    <property type="match status" value="1"/>
</dbReference>
<dbReference type="Proteomes" id="UP000184356">
    <property type="component" value="Unassembled WGS sequence"/>
</dbReference>
<dbReference type="PANTHER" id="PTHR12128:SF66">
    <property type="entry name" value="4-HYDROXY-2-OXOGLUTARATE ALDOLASE, MITOCHONDRIAL"/>
    <property type="match status" value="1"/>
</dbReference>
<dbReference type="Gene3D" id="3.20.20.70">
    <property type="entry name" value="Aldolase class I"/>
    <property type="match status" value="1"/>
</dbReference>
<dbReference type="GeneID" id="63758402"/>
<dbReference type="GO" id="GO:0008840">
    <property type="term" value="F:4-hydroxy-tetrahydrodipicolinate synthase activity"/>
    <property type="evidence" value="ECO:0007669"/>
    <property type="project" value="TreeGrafter"/>
</dbReference>